<keyword evidence="4" id="KW-1185">Reference proteome</keyword>
<accession>A0A2N5HCD7</accession>
<evidence type="ECO:0000259" key="1">
    <source>
        <dbReference type="Pfam" id="PF06792"/>
    </source>
</evidence>
<name>A0A2N5HCD7_9BACI</name>
<gene>
    <name evidence="3" type="ORF">CVD27_16060</name>
</gene>
<dbReference type="PANTHER" id="PTHR31862:SF1">
    <property type="entry name" value="UPF0261 DOMAIN PROTEIN (AFU_ORTHOLOGUE AFUA_1G10120)"/>
    <property type="match status" value="1"/>
</dbReference>
<feature type="domain" description="UPF0261" evidence="1">
    <location>
        <begin position="3"/>
        <end position="175"/>
    </location>
</feature>
<dbReference type="NCBIfam" id="NF002674">
    <property type="entry name" value="PRK02399.1-2"/>
    <property type="match status" value="1"/>
</dbReference>
<evidence type="ECO:0000313" key="4">
    <source>
        <dbReference type="Proteomes" id="UP000234950"/>
    </source>
</evidence>
<dbReference type="InterPro" id="IPR008322">
    <property type="entry name" value="UPF0261"/>
</dbReference>
<dbReference type="EMBL" id="PGVE01000063">
    <property type="protein sequence ID" value="PLS03172.1"/>
    <property type="molecule type" value="Genomic_DNA"/>
</dbReference>
<evidence type="ECO:0000313" key="3">
    <source>
        <dbReference type="EMBL" id="PLS03172.1"/>
    </source>
</evidence>
<comment type="caution">
    <text evidence="3">The sequence shown here is derived from an EMBL/GenBank/DDBJ whole genome shotgun (WGS) entry which is preliminary data.</text>
</comment>
<sequence>MATVVVLGTLDTKGNEHNFVNEIIRNKGCDVVLIDIGVLGQPQIRPEISRKEVARAGGVEIEELVQKNDRGYAMEVMAVGATEIVRQLHKDGNLDGILALGGSGGASIATHAMQALPIGVPKLMVSTVASGDTRPYVGESDITMMYSVVDIAGINSISEKILFNAGTAIAEMAIASSTFVPRKHSRPLVSITMFGVTTPCVLQASKWLESKGYEIVVFSANGVGGRAMETLMRDGFIKASLDVTTTELADELVGGELSAGQERLEMAGRLGIPQVVSLGALDMVNFGPADTLPAHFHGRKIYKHNPNVTLMRTTEEECNQLGKIMAHKLNQAKGPVSVFIPLKGFSAIAKKGDVFYHPQADRALIDSLKESLEPHIDLVVMDTDINDPAFAEAMAKKLHELFSNNKKVGVLNYE</sequence>
<dbReference type="Proteomes" id="UP000234950">
    <property type="component" value="Unassembled WGS sequence"/>
</dbReference>
<protein>
    <submittedName>
        <fullName evidence="3">Uncharacterized protein</fullName>
    </submittedName>
</protein>
<reference evidence="3 4" key="1">
    <citation type="submission" date="2017-11" db="EMBL/GenBank/DDBJ databases">
        <title>Comparitive Functional Genomics of Dry Heat Resistant strains isolated from the Viking Spacecraft.</title>
        <authorList>
            <person name="Seuylemezian A."/>
            <person name="Cooper K."/>
            <person name="Vaishampayan P."/>
        </authorList>
    </citation>
    <scope>NUCLEOTIDE SEQUENCE [LARGE SCALE GENOMIC DNA]</scope>
    <source>
        <strain evidence="3 4">V32-6</strain>
    </source>
</reference>
<dbReference type="RefSeq" id="WP_101648902.1">
    <property type="nucleotide sequence ID" value="NZ_PGVE01000063.1"/>
</dbReference>
<evidence type="ECO:0000259" key="2">
    <source>
        <dbReference type="Pfam" id="PF23189"/>
    </source>
</evidence>
<dbReference type="OrthoDB" id="9776369at2"/>
<dbReference type="Pfam" id="PF06792">
    <property type="entry name" value="UPF0261"/>
    <property type="match status" value="1"/>
</dbReference>
<dbReference type="Gene3D" id="3.40.50.12030">
    <property type="entry name" value="Uncharacterised protein family UPF0261, NC domain"/>
    <property type="match status" value="1"/>
</dbReference>
<dbReference type="InterPro" id="IPR044122">
    <property type="entry name" value="UPF0261_N"/>
</dbReference>
<dbReference type="CDD" id="cd15488">
    <property type="entry name" value="Tm-1-like"/>
    <property type="match status" value="1"/>
</dbReference>
<organism evidence="3 4">
    <name type="scientific">Neobacillus cucumis</name>
    <dbReference type="NCBI Taxonomy" id="1740721"/>
    <lineage>
        <taxon>Bacteria</taxon>
        <taxon>Bacillati</taxon>
        <taxon>Bacillota</taxon>
        <taxon>Bacilli</taxon>
        <taxon>Bacillales</taxon>
        <taxon>Bacillaceae</taxon>
        <taxon>Neobacillus</taxon>
    </lineage>
</organism>
<dbReference type="AlphaFoldDB" id="A0A2N5HCD7"/>
<proteinExistence type="predicted"/>
<dbReference type="InterPro" id="IPR056778">
    <property type="entry name" value="UPF0261_C"/>
</dbReference>
<feature type="domain" description="UPF0261" evidence="2">
    <location>
        <begin position="186"/>
        <end position="401"/>
    </location>
</feature>
<dbReference type="PIRSF" id="PIRSF033271">
    <property type="entry name" value="UCP033271"/>
    <property type="match status" value="1"/>
</dbReference>
<dbReference type="Gene3D" id="3.40.50.12020">
    <property type="entry name" value="Uncharacterised protein family UPF0261, NN domain"/>
    <property type="match status" value="1"/>
</dbReference>
<dbReference type="InterPro" id="IPR051353">
    <property type="entry name" value="Tobamovirus_resist_UPF0261"/>
</dbReference>
<dbReference type="Pfam" id="PF23189">
    <property type="entry name" value="UPF0261_C"/>
    <property type="match status" value="1"/>
</dbReference>
<dbReference type="PANTHER" id="PTHR31862">
    <property type="entry name" value="UPF0261 DOMAIN PROTEIN (AFU_ORTHOLOGUE AFUA_1G10120)"/>
    <property type="match status" value="1"/>
</dbReference>